<dbReference type="Proteomes" id="UP000001890">
    <property type="component" value="Chromosome"/>
</dbReference>
<dbReference type="Gene3D" id="3.55.50.30">
    <property type="match status" value="1"/>
</dbReference>
<dbReference type="GO" id="GO:0009279">
    <property type="term" value="C:cell outer membrane"/>
    <property type="evidence" value="ECO:0007669"/>
    <property type="project" value="UniProtKB-SubCell"/>
</dbReference>
<evidence type="ECO:0000256" key="1">
    <source>
        <dbReference type="ARBA" id="ARBA00004442"/>
    </source>
</evidence>
<dbReference type="Gene3D" id="3.30.1370.120">
    <property type="match status" value="1"/>
</dbReference>
<gene>
    <name evidence="6" type="primary">xsaO</name>
    <name evidence="2" type="synonym">sctC</name>
    <name evidence="6" type="ordered locus">XALc_1491</name>
</gene>
<dbReference type="Pfam" id="PF00263">
    <property type="entry name" value="Secretin"/>
    <property type="match status" value="1"/>
</dbReference>
<dbReference type="InterPro" id="IPR038591">
    <property type="entry name" value="NolW-like_sf"/>
</dbReference>
<reference evidence="6 7" key="1">
    <citation type="journal article" date="2009" name="BMC Genomics">
        <title>The complete genome sequence of Xanthomonas albilineans provides new insights into the reductive genome evolution of the xylem-limited Xanthomonadaceae.</title>
        <authorList>
            <person name="Pieretti I."/>
            <person name="Royer M."/>
            <person name="Barbe V."/>
            <person name="Carrere S."/>
            <person name="Koebnik R."/>
            <person name="Cociancich S."/>
            <person name="Couloux A."/>
            <person name="Darrasse A."/>
            <person name="Gouzy J."/>
            <person name="Jacques M.A."/>
            <person name="Lauber E."/>
            <person name="Manceau C."/>
            <person name="Mangenot S."/>
            <person name="Poussier S."/>
            <person name="Segurens B."/>
            <person name="Szurek B."/>
            <person name="Verdier V."/>
            <person name="Arlat M."/>
            <person name="Rott P."/>
        </authorList>
    </citation>
    <scope>NUCLEOTIDE SEQUENCE [LARGE SCALE GENOMIC DNA]</scope>
    <source>
        <strain evidence="7">GPE PC73 / CFBP 7063</strain>
    </source>
</reference>
<comment type="subunit">
    <text evidence="2">The core secretion machinery of the T3SS is composed of approximately 20 different proteins, including cytoplasmic components, a base, an export apparatus and a needle. This subunit is part of the base, which anchors the injectisome in the bacterial cell envelope. Forms a stable homooligomeric complex.</text>
</comment>
<dbReference type="PANTHER" id="PTHR30332">
    <property type="entry name" value="PROBABLE GENERAL SECRETION PATHWAY PROTEIN D"/>
    <property type="match status" value="1"/>
</dbReference>
<keyword evidence="2" id="KW-0998">Cell outer membrane</keyword>
<keyword evidence="2" id="KW-0732">Signal</keyword>
<dbReference type="eggNOG" id="COG1450">
    <property type="taxonomic scope" value="Bacteria"/>
</dbReference>
<dbReference type="PRINTS" id="PR01337">
    <property type="entry name" value="TYPE3OMGPROT"/>
</dbReference>
<feature type="signal peptide" evidence="2">
    <location>
        <begin position="1"/>
        <end position="35"/>
    </location>
</feature>
<dbReference type="GO" id="GO:0015627">
    <property type="term" value="C:type II protein secretion system complex"/>
    <property type="evidence" value="ECO:0007669"/>
    <property type="project" value="TreeGrafter"/>
</dbReference>
<keyword evidence="2" id="KW-0653">Protein transport</keyword>
<name>D2UDE6_XANAP</name>
<comment type="subcellular location">
    <subcellularLocation>
        <location evidence="1 2">Cell outer membrane</location>
    </subcellularLocation>
</comment>
<evidence type="ECO:0000313" key="7">
    <source>
        <dbReference type="Proteomes" id="UP000001890"/>
    </source>
</evidence>
<dbReference type="GO" id="GO:0030254">
    <property type="term" value="P:protein secretion by the type III secretion system"/>
    <property type="evidence" value="ECO:0007669"/>
    <property type="project" value="UniProtKB-UniRule"/>
</dbReference>
<dbReference type="HAMAP" id="MF_02219">
    <property type="entry name" value="Type_III_secretin"/>
    <property type="match status" value="1"/>
</dbReference>
<protein>
    <recommendedName>
        <fullName evidence="2">Type 3 secretion system secretin</fullName>
        <shortName evidence="2">T3SS secretin</shortName>
    </recommendedName>
</protein>
<feature type="region of interest" description="Disordered" evidence="3">
    <location>
        <begin position="606"/>
        <end position="626"/>
    </location>
</feature>
<accession>D2UDE6</accession>
<dbReference type="InterPro" id="IPR050810">
    <property type="entry name" value="Bact_Secretion_Sys_Channel"/>
</dbReference>
<dbReference type="InterPro" id="IPR049034">
    <property type="entry name" value="T3S_SPI-1_N0"/>
</dbReference>
<feature type="domain" description="Type II/III secretion system secretin-like" evidence="4">
    <location>
        <begin position="410"/>
        <end position="568"/>
    </location>
</feature>
<dbReference type="PANTHER" id="PTHR30332:SF5">
    <property type="entry name" value="SPI-1 TYPE 3 SECRETION SYSTEM SECRETIN"/>
    <property type="match status" value="1"/>
</dbReference>
<dbReference type="NCBIfam" id="TIGR02516">
    <property type="entry name" value="type_III_yscC"/>
    <property type="match status" value="1"/>
</dbReference>
<dbReference type="KEGG" id="xal:XALC_1491"/>
<evidence type="ECO:0000256" key="3">
    <source>
        <dbReference type="SAM" id="MobiDB-lite"/>
    </source>
</evidence>
<comment type="similarity">
    <text evidence="2">Belongs to the bacterial secretin family. T3SS SctC subfamily.</text>
</comment>
<keyword evidence="2" id="KW-0813">Transport</keyword>
<feature type="domain" description="SPI-1 type 3 secretion system secretin N0" evidence="5">
    <location>
        <begin position="79"/>
        <end position="146"/>
    </location>
</feature>
<dbReference type="PATRIC" id="fig|29447.3.peg.1473"/>
<evidence type="ECO:0000259" key="5">
    <source>
        <dbReference type="Pfam" id="PF21304"/>
    </source>
</evidence>
<comment type="function">
    <text evidence="2">Component of the type III secretion system (T3SS), also called injectisome, which is used to inject bacterial effector proteins into eukaryotic host cells. Forms a ring-shaped multimeric structure with an apparent central pore in the outer membrane.</text>
</comment>
<evidence type="ECO:0000313" key="6">
    <source>
        <dbReference type="EMBL" id="CBA15996.1"/>
    </source>
</evidence>
<dbReference type="AlphaFoldDB" id="D2UDE6"/>
<proteinExistence type="inferred from homology"/>
<feature type="compositionally biased region" description="Basic and acidic residues" evidence="3">
    <location>
        <begin position="617"/>
        <end position="626"/>
    </location>
</feature>
<keyword evidence="2" id="KW-0811">Translocation</keyword>
<evidence type="ECO:0000256" key="2">
    <source>
        <dbReference type="HAMAP-Rule" id="MF_02219"/>
    </source>
</evidence>
<keyword evidence="7" id="KW-1185">Reference proteome</keyword>
<dbReference type="STRING" id="380358.XALC_1491"/>
<dbReference type="Pfam" id="PF21304">
    <property type="entry name" value="T3S_SPI-1_N0"/>
    <property type="match status" value="1"/>
</dbReference>
<organism evidence="6 7">
    <name type="scientific">Xanthomonas albilineans (strain GPE PC73 / CFBP 7063)</name>
    <dbReference type="NCBI Taxonomy" id="380358"/>
    <lineage>
        <taxon>Bacteria</taxon>
        <taxon>Pseudomonadati</taxon>
        <taxon>Pseudomonadota</taxon>
        <taxon>Gammaproteobacteria</taxon>
        <taxon>Lysobacterales</taxon>
        <taxon>Lysobacteraceae</taxon>
        <taxon>Xanthomonas</taxon>
    </lineage>
</organism>
<keyword evidence="2" id="KW-0472">Membrane</keyword>
<sequence precursor="true">MIVCVLSSAVRRYGYRIVLALVVTLTGLWSVVASAQDTAQVGLQSTESRPVVAQQADSQKTVTSPSMGVPTPATIPAKFIAKNTSLNDVIDAIQGKIGRPMVASPKVRAIFVTGTFDLESPMATLTKLIRTMGLMTYDDGRSIYLYRDSEVKNSIVHMGHQRMSDVQSFLRSSGLYDEHYPLTGDGNAPVFYVSGPPIYVSLVVAAAKYLDQQPDVQFNSAMVLRVVPLHNTFVVNRRYKIRDEMVKVPGVADVIHELFGSSSGAHPQSTPSGSSVLDMQQDVPADVLNLPLPKSSDAKAEDLSGRDRMVAMKGEAVWDVRMVPNPDDNSILLYGPSAHVELMERAIHAVDVAKRQIELSLWIIDVDRQKLNALGIDWQSSARYGSFTMSANSPQMASLNGIKFLATVSALSKRGLANIVSRPIVLTEENVPAIFDNSHTQYYQLVGERAVSLEHFTYGTMVSVLPRLTQDGEVEMIVTVRDGQSQNSSTAKNTTVIPEVSDTQISTVARVPKFKSLLLGGSTIDRHENDTSYIPGLSKLPVVGRLFRLDKTITEHMVRLFLIQPRVLMHEDGWMDGQTLPAGDLMSERSEMAKTSQMLEQYMQNVGSDFGGNKKGKSTEAHDARH</sequence>
<dbReference type="EMBL" id="FP565176">
    <property type="protein sequence ID" value="CBA15996.1"/>
    <property type="molecule type" value="Genomic_DNA"/>
</dbReference>
<dbReference type="InterPro" id="IPR003522">
    <property type="entry name" value="T3SS_OM_pore_YscC"/>
</dbReference>
<feature type="chain" id="PRO_5026408710" description="Type 3 secretion system secretin" evidence="2">
    <location>
        <begin position="36"/>
        <end position="626"/>
    </location>
</feature>
<evidence type="ECO:0000259" key="4">
    <source>
        <dbReference type="Pfam" id="PF00263"/>
    </source>
</evidence>
<dbReference type="OrthoDB" id="9779724at2"/>
<dbReference type="GO" id="GO:0030257">
    <property type="term" value="C:type III protein secretion system complex"/>
    <property type="evidence" value="ECO:0007669"/>
    <property type="project" value="UniProtKB-UniRule"/>
</dbReference>
<dbReference type="InterPro" id="IPR004846">
    <property type="entry name" value="T2SS/T3SS_dom"/>
</dbReference>